<organism evidence="1 2">
    <name type="scientific">Pedobacter cryoconitis</name>
    <dbReference type="NCBI Taxonomy" id="188932"/>
    <lineage>
        <taxon>Bacteria</taxon>
        <taxon>Pseudomonadati</taxon>
        <taxon>Bacteroidota</taxon>
        <taxon>Sphingobacteriia</taxon>
        <taxon>Sphingobacteriales</taxon>
        <taxon>Sphingobacteriaceae</taxon>
        <taxon>Pedobacter</taxon>
    </lineage>
</organism>
<feature type="non-terminal residue" evidence="1">
    <location>
        <position position="42"/>
    </location>
</feature>
<sequence length="42" mass="4736">MVHQIYRAGAILAEVHLTGSWKTRVMGEDLAQSTWVMSSFVE</sequence>
<reference evidence="1 2" key="1">
    <citation type="submission" date="2020-08" db="EMBL/GenBank/DDBJ databases">
        <title>Genomic Encyclopedia of Type Strains, Phase IV (KMG-V): Genome sequencing to study the core and pangenomes of soil and plant-associated prokaryotes.</title>
        <authorList>
            <person name="Whitman W."/>
        </authorList>
    </citation>
    <scope>NUCLEOTIDE SEQUENCE [LARGE SCALE GENOMIC DNA]</scope>
    <source>
        <strain evidence="1 2">MP7CTX6</strain>
    </source>
</reference>
<proteinExistence type="predicted"/>
<gene>
    <name evidence="1" type="ORF">HDE69_005373</name>
</gene>
<comment type="caution">
    <text evidence="1">The sequence shown here is derived from an EMBL/GenBank/DDBJ whole genome shotgun (WGS) entry which is preliminary data.</text>
</comment>
<evidence type="ECO:0000313" key="2">
    <source>
        <dbReference type="Proteomes" id="UP000537718"/>
    </source>
</evidence>
<dbReference type="Proteomes" id="UP000537718">
    <property type="component" value="Unassembled WGS sequence"/>
</dbReference>
<name>A0A7W8YYQ8_9SPHI</name>
<accession>A0A7W8YYQ8</accession>
<dbReference type="AlphaFoldDB" id="A0A7W8YYQ8"/>
<evidence type="ECO:0000313" key="1">
    <source>
        <dbReference type="EMBL" id="MBB5624274.1"/>
    </source>
</evidence>
<dbReference type="EMBL" id="JACHCF010000024">
    <property type="protein sequence ID" value="MBB5624274.1"/>
    <property type="molecule type" value="Genomic_DNA"/>
</dbReference>
<protein>
    <submittedName>
        <fullName evidence="1">Uncharacterized protein</fullName>
    </submittedName>
</protein>